<comment type="similarity">
    <text evidence="2">Belongs to the universal ribosomal protein uL10 family.</text>
</comment>
<dbReference type="EMBL" id="CP043316">
    <property type="protein sequence ID" value="QEK38369.1"/>
    <property type="molecule type" value="Genomic_DNA"/>
</dbReference>
<dbReference type="Gene3D" id="3.30.70.1730">
    <property type="match status" value="1"/>
</dbReference>
<dbReference type="InterPro" id="IPR001790">
    <property type="entry name" value="Ribosomal_uL10"/>
</dbReference>
<proteinExistence type="inferred from homology"/>
<keyword evidence="4" id="KW-0687">Ribonucleoprotein</keyword>
<protein>
    <recommendedName>
        <fullName evidence="5">Large ribosomal subunit protein uL10</fullName>
    </recommendedName>
    <alternativeName>
        <fullName evidence="6">50S ribosomal protein L10</fullName>
    </alternativeName>
</protein>
<keyword evidence="3 7" id="KW-0689">Ribosomal protein</keyword>
<evidence type="ECO:0000313" key="7">
    <source>
        <dbReference type="EMBL" id="QEK38369.1"/>
    </source>
</evidence>
<dbReference type="Proteomes" id="UP000325004">
    <property type="component" value="Chromosome"/>
</dbReference>
<dbReference type="PANTHER" id="PTHR11560">
    <property type="entry name" value="39S RIBOSOMAL PROTEIN L10, MITOCHONDRIAL"/>
    <property type="match status" value="1"/>
</dbReference>
<dbReference type="InterPro" id="IPR043141">
    <property type="entry name" value="Ribosomal_uL10-like_sf"/>
</dbReference>
<dbReference type="RefSeq" id="WP_148971485.1">
    <property type="nucleotide sequence ID" value="NZ_CP043316.1"/>
</dbReference>
<keyword evidence="8" id="KW-1185">Reference proteome</keyword>
<sequence>MNRARKEALVKSLSEDMSGNSYVYVYGQNNVSVSELSLIRLDAAYANINMKFIKNTLAKRVVSDLKIDPLFEKVSVVFYGSGDPLEAAQVISRYEREYKGRFVAKGGSIDSFTCDKAMVDRMASVGSVDGLKAMLLGMLQAPVANFARVLSLASEKIGKE</sequence>
<accession>A0A5C0UF18</accession>
<comment type="function">
    <text evidence="1">Forms part of the ribosomal stalk, playing a central role in the interaction of the ribosome with GTP-bound translation factors.</text>
</comment>
<evidence type="ECO:0000256" key="6">
    <source>
        <dbReference type="ARBA" id="ARBA00035502"/>
    </source>
</evidence>
<evidence type="ECO:0000256" key="2">
    <source>
        <dbReference type="ARBA" id="ARBA00008889"/>
    </source>
</evidence>
<gene>
    <name evidence="7" type="ORF">FZC34_00315</name>
</gene>
<dbReference type="AlphaFoldDB" id="A0A5C0UF18"/>
<dbReference type="SUPFAM" id="SSF160369">
    <property type="entry name" value="Ribosomal protein L10-like"/>
    <property type="match status" value="1"/>
</dbReference>
<dbReference type="KEGG" id="cpri:FZC34_00315"/>
<dbReference type="NCBIfam" id="NF000955">
    <property type="entry name" value="PRK00099.1-1"/>
    <property type="match status" value="1"/>
</dbReference>
<name>A0A5C0UF18_9PROT</name>
<evidence type="ECO:0000256" key="1">
    <source>
        <dbReference type="ARBA" id="ARBA00002633"/>
    </source>
</evidence>
<reference evidence="7 8" key="1">
    <citation type="submission" date="2019-08" db="EMBL/GenBank/DDBJ databases">
        <title>Highly reduced genomes of protist endosymbionts show evolutionary convergence.</title>
        <authorList>
            <person name="George E."/>
            <person name="Husnik F."/>
            <person name="Tashyreva D."/>
            <person name="Prokopchuk G."/>
            <person name="Horak A."/>
            <person name="Kwong W.K."/>
            <person name="Lukes J."/>
            <person name="Keeling P.J."/>
        </authorList>
    </citation>
    <scope>NUCLEOTIDE SEQUENCE [LARGE SCALE GENOMIC DNA]</scope>
    <source>
        <strain evidence="7">1604LC</strain>
    </source>
</reference>
<dbReference type="Pfam" id="PF00466">
    <property type="entry name" value="Ribosomal_L10"/>
    <property type="match status" value="1"/>
</dbReference>
<dbReference type="CDD" id="cd05797">
    <property type="entry name" value="Ribosomal_L10"/>
    <property type="match status" value="1"/>
</dbReference>
<evidence type="ECO:0000313" key="8">
    <source>
        <dbReference type="Proteomes" id="UP000325004"/>
    </source>
</evidence>
<dbReference type="GO" id="GO:1990904">
    <property type="term" value="C:ribonucleoprotein complex"/>
    <property type="evidence" value="ECO:0007669"/>
    <property type="project" value="UniProtKB-KW"/>
</dbReference>
<evidence type="ECO:0000256" key="3">
    <source>
        <dbReference type="ARBA" id="ARBA00022980"/>
    </source>
</evidence>
<organism evidence="7 8">
    <name type="scientific">Candidatus Cytomitobacter primus</name>
    <dbReference type="NCBI Taxonomy" id="2066024"/>
    <lineage>
        <taxon>Bacteria</taxon>
        <taxon>Pseudomonadati</taxon>
        <taxon>Pseudomonadota</taxon>
        <taxon>Alphaproteobacteria</taxon>
        <taxon>Holosporales</taxon>
        <taxon>Holosporaceae</taxon>
        <taxon>Candidatus Cytomitobacter</taxon>
    </lineage>
</organism>
<evidence type="ECO:0000256" key="5">
    <source>
        <dbReference type="ARBA" id="ARBA00035202"/>
    </source>
</evidence>
<dbReference type="InterPro" id="IPR047865">
    <property type="entry name" value="Ribosomal_uL10_bac_type"/>
</dbReference>
<evidence type="ECO:0000256" key="4">
    <source>
        <dbReference type="ARBA" id="ARBA00023274"/>
    </source>
</evidence>
<dbReference type="OrthoDB" id="9791972at2"/>
<dbReference type="GO" id="GO:0005840">
    <property type="term" value="C:ribosome"/>
    <property type="evidence" value="ECO:0007669"/>
    <property type="project" value="UniProtKB-KW"/>
</dbReference>